<proteinExistence type="predicted"/>
<gene>
    <name evidence="2" type="ORF">JW646_06030</name>
</gene>
<name>A0AAX2ZI44_9FIRM</name>
<evidence type="ECO:0000313" key="2">
    <source>
        <dbReference type="EMBL" id="UEL49004.1"/>
    </source>
</evidence>
<protein>
    <submittedName>
        <fullName evidence="2">DUF4097 domain-containing protein</fullName>
    </submittedName>
</protein>
<dbReference type="InterPro" id="IPR025164">
    <property type="entry name" value="Toastrack_DUF4097"/>
</dbReference>
<dbReference type="RefSeq" id="WP_228416918.1">
    <property type="nucleotide sequence ID" value="NZ_CP081135.1"/>
</dbReference>
<dbReference type="AlphaFoldDB" id="A0AAX2ZI44"/>
<organism evidence="2 3">
    <name type="scientific">Terrisporobacter hibernicus</name>
    <dbReference type="NCBI Taxonomy" id="2813371"/>
    <lineage>
        <taxon>Bacteria</taxon>
        <taxon>Bacillati</taxon>
        <taxon>Bacillota</taxon>
        <taxon>Clostridia</taxon>
        <taxon>Peptostreptococcales</taxon>
        <taxon>Peptostreptococcaceae</taxon>
        <taxon>Terrisporobacter</taxon>
    </lineage>
</organism>
<sequence length="316" mass="35172">MNDKNWVKFRMVLWSIVAILLALVLAVGIKGWGGNVFSGNIFNRSFTSSNMKVVKELKFDDINKIKNIKTDFNASDLIVTENTENNIKIIVKCNKTLKNNKYINGDIKSDTLEIKDLNNKSSRNIFGIFNGYSLQVEIKVPKTYRENITINNRVGDITFDSDLKLNNLSIDVVTGDIDGNQKINSNKITINNKVGDVNFNYLDGKEVNINGKTGDIDINKFSGKGSIESKVGGITCNIENLNGDFRVKSKVGNVDLYTNKNLSFIFEGNKSFGDLDTGLQFNNVSQSSDYFTGQYGNDPVNKIIVNVKTGDISIND</sequence>
<reference evidence="2 3" key="1">
    <citation type="journal article" date="2023" name="Int. J. Syst. Evol. Microbiol.">
        <title>Terrisporobacter hibernicus sp. nov., isolated from bovine faeces in Northern Ireland.</title>
        <authorList>
            <person name="Mitchell M."/>
            <person name="Nguyen S.V."/>
            <person name="Connor M."/>
            <person name="Fairley D.J."/>
            <person name="Donoghue O."/>
            <person name="Marshall H."/>
            <person name="Koolman L."/>
            <person name="McMullan G."/>
            <person name="Schaffer K.E."/>
            <person name="McGrath J.W."/>
            <person name="Fanning S."/>
        </authorList>
    </citation>
    <scope>NUCLEOTIDE SEQUENCE [LARGE SCALE GENOMIC DNA]</scope>
    <source>
        <strain evidence="2 3">MCA3</strain>
    </source>
</reference>
<evidence type="ECO:0000313" key="3">
    <source>
        <dbReference type="Proteomes" id="UP001198983"/>
    </source>
</evidence>
<evidence type="ECO:0000259" key="1">
    <source>
        <dbReference type="Pfam" id="PF13349"/>
    </source>
</evidence>
<dbReference type="Proteomes" id="UP001198983">
    <property type="component" value="Chromosome"/>
</dbReference>
<feature type="domain" description="DUF4097" evidence="1">
    <location>
        <begin position="65"/>
        <end position="314"/>
    </location>
</feature>
<dbReference type="Pfam" id="PF13349">
    <property type="entry name" value="DUF4097"/>
    <property type="match status" value="1"/>
</dbReference>
<keyword evidence="3" id="KW-1185">Reference proteome</keyword>
<accession>A0AAX2ZI44</accession>
<dbReference type="EMBL" id="CP081135">
    <property type="protein sequence ID" value="UEL49004.1"/>
    <property type="molecule type" value="Genomic_DNA"/>
</dbReference>
<dbReference type="KEGG" id="tem:JW646_06030"/>